<evidence type="ECO:0000256" key="4">
    <source>
        <dbReference type="ARBA" id="ARBA00022840"/>
    </source>
</evidence>
<evidence type="ECO:0000313" key="6">
    <source>
        <dbReference type="Proteomes" id="UP001060164"/>
    </source>
</evidence>
<dbReference type="RefSeq" id="WP_148511955.1">
    <property type="nucleotide sequence ID" value="NZ_CABLBR010000026.1"/>
</dbReference>
<keyword evidence="2" id="KW-0677">Repeat</keyword>
<evidence type="ECO:0000313" key="5">
    <source>
        <dbReference type="EMBL" id="UWP60111.1"/>
    </source>
</evidence>
<keyword evidence="6" id="KW-1185">Reference proteome</keyword>
<proteinExistence type="predicted"/>
<dbReference type="InterPro" id="IPR050107">
    <property type="entry name" value="ABC_carbohydrate_import_ATPase"/>
</dbReference>
<gene>
    <name evidence="5" type="ORF">NQ502_03360</name>
</gene>
<keyword evidence="1" id="KW-0813">Transport</keyword>
<dbReference type="Proteomes" id="UP001060164">
    <property type="component" value="Chromosome"/>
</dbReference>
<evidence type="ECO:0000256" key="2">
    <source>
        <dbReference type="ARBA" id="ARBA00022737"/>
    </source>
</evidence>
<protein>
    <submittedName>
        <fullName evidence="5">Uncharacterized protein</fullName>
    </submittedName>
</protein>
<organism evidence="5 6">
    <name type="scientific">Ruminococcus gauvreauii</name>
    <dbReference type="NCBI Taxonomy" id="438033"/>
    <lineage>
        <taxon>Bacteria</taxon>
        <taxon>Bacillati</taxon>
        <taxon>Bacillota</taxon>
        <taxon>Clostridia</taxon>
        <taxon>Eubacteriales</taxon>
        <taxon>Oscillospiraceae</taxon>
        <taxon>Ruminococcus</taxon>
    </lineage>
</organism>
<sequence length="470" mass="53688">MQHEVLRLTHIGRAVDNQMINDISFTLYAQEALCILTEDIETKNFLLDFLQGDISSDQGYLYINDTPKTLYSLEQARNAGIYVVDEKQLVGSMSVAHNLYMTSSSFYNKLKFLEPHAIHAAAEDLLDRFSLGYIKPAAVVDTLPFPDIYILSILHAYTSGAKVIVLNTPSFIFYQPKETKKLQRIVSILKEKGVSLLWFSNKWNPVFQNFDRFAVIKNGVVTQLSKLTTIPPVIADGDFMNTQLKRLTLHADNRKKVLQCIDVSSAEYPAKRFNFSLYQGEILGICDSDHILSSFMNSLSDGKLPKTGTLVLDDANYHPNFHTKNQIAFISSSIGHQRVFPQMNLYDNVSLLLNKPMYNVGGFLNKRIRNHMVFAALESIHADYLVREYGSRRNLKGMNVHDQFMVEIAKWLCLHPRVFIFSDPYTVYDNLSEYHFGRLLEYLQELDISILLISSSEENLSKFCTRVIST</sequence>
<dbReference type="InterPro" id="IPR027417">
    <property type="entry name" value="P-loop_NTPase"/>
</dbReference>
<evidence type="ECO:0000256" key="3">
    <source>
        <dbReference type="ARBA" id="ARBA00022741"/>
    </source>
</evidence>
<name>A0ABY5VJH5_9FIRM</name>
<dbReference type="SUPFAM" id="SSF52540">
    <property type="entry name" value="P-loop containing nucleoside triphosphate hydrolases"/>
    <property type="match status" value="2"/>
</dbReference>
<keyword evidence="3" id="KW-0547">Nucleotide-binding</keyword>
<dbReference type="PANTHER" id="PTHR43790:SF9">
    <property type="entry name" value="GALACTOFURANOSE TRANSPORTER ATP-BINDING PROTEIN YTFR"/>
    <property type="match status" value="1"/>
</dbReference>
<evidence type="ECO:0000256" key="1">
    <source>
        <dbReference type="ARBA" id="ARBA00022448"/>
    </source>
</evidence>
<dbReference type="Gene3D" id="3.40.50.300">
    <property type="entry name" value="P-loop containing nucleotide triphosphate hydrolases"/>
    <property type="match status" value="2"/>
</dbReference>
<reference evidence="5" key="1">
    <citation type="journal article" date="2022" name="Cell">
        <title>Design, construction, and in vivo augmentation of a complex gut microbiome.</title>
        <authorList>
            <person name="Cheng A.G."/>
            <person name="Ho P.Y."/>
            <person name="Aranda-Diaz A."/>
            <person name="Jain S."/>
            <person name="Yu F.B."/>
            <person name="Meng X."/>
            <person name="Wang M."/>
            <person name="Iakiviak M."/>
            <person name="Nagashima K."/>
            <person name="Zhao A."/>
            <person name="Murugkar P."/>
            <person name="Patil A."/>
            <person name="Atabakhsh K."/>
            <person name="Weakley A."/>
            <person name="Yan J."/>
            <person name="Brumbaugh A.R."/>
            <person name="Higginbottom S."/>
            <person name="Dimas A."/>
            <person name="Shiver A.L."/>
            <person name="Deutschbauer A."/>
            <person name="Neff N."/>
            <person name="Sonnenburg J.L."/>
            <person name="Huang K.C."/>
            <person name="Fischbach M.A."/>
        </authorList>
    </citation>
    <scope>NUCLEOTIDE SEQUENCE</scope>
    <source>
        <strain evidence="5">DSM 19829</strain>
    </source>
</reference>
<dbReference type="PANTHER" id="PTHR43790">
    <property type="entry name" value="CARBOHYDRATE TRANSPORT ATP-BINDING PROTEIN MG119-RELATED"/>
    <property type="match status" value="1"/>
</dbReference>
<keyword evidence="4" id="KW-0067">ATP-binding</keyword>
<dbReference type="EMBL" id="CP102290">
    <property type="protein sequence ID" value="UWP60111.1"/>
    <property type="molecule type" value="Genomic_DNA"/>
</dbReference>
<accession>A0ABY5VJH5</accession>